<protein>
    <submittedName>
        <fullName evidence="1">Uncharacterized protein</fullName>
    </submittedName>
</protein>
<keyword evidence="3" id="KW-1185">Reference proteome</keyword>
<reference evidence="2" key="2">
    <citation type="submission" date="2012-10" db="EMBL/GenBank/DDBJ databases">
        <authorList>
            <consortium name="The Broad Institute Genome Sequencing Platform"/>
            <consortium name="The Broad Institute Genome Sequencing Center for Infectious Disease"/>
            <person name="Cuomo C."/>
            <person name="Troemel E."/>
            <person name="Walker B."/>
            <person name="Young S.K."/>
            <person name="Zeng Q."/>
            <person name="Gargeya S."/>
            <person name="Fitzgerald M."/>
            <person name="Haas B."/>
            <person name="Abouelleil A."/>
            <person name="Alvarado L."/>
            <person name="Arachchi H.M."/>
            <person name="Berlin A.M."/>
            <person name="Chapman S.B."/>
            <person name="Goldberg J."/>
            <person name="Griggs A."/>
            <person name="Gujja S."/>
            <person name="Hansen M."/>
            <person name="Howarth C."/>
            <person name="Imamovic A."/>
            <person name="Larimer J."/>
            <person name="McCowan C."/>
            <person name="Murphy C."/>
            <person name="Neiman D."/>
            <person name="Pearson M."/>
            <person name="Priest M."/>
            <person name="Roberts A."/>
            <person name="Saif S."/>
            <person name="Shea T."/>
            <person name="Sisk P."/>
            <person name="Sykes S."/>
            <person name="Wortman J."/>
            <person name="Nusbaum C."/>
            <person name="Birren B."/>
        </authorList>
    </citation>
    <scope>NUCLEOTIDE SEQUENCE</scope>
    <source>
        <strain evidence="2">ERTm6</strain>
    </source>
</reference>
<accession>H8ZG13</accession>
<evidence type="ECO:0000313" key="1">
    <source>
        <dbReference type="EMBL" id="EHY64457.1"/>
    </source>
</evidence>
<dbReference type="OrthoDB" id="2186615at2759"/>
<name>H8ZG13_NEMA1</name>
<evidence type="ECO:0000313" key="3">
    <source>
        <dbReference type="Proteomes" id="UP000054524"/>
    </source>
</evidence>
<accession>A0A086J5P1</accession>
<dbReference type="EMBL" id="AKIJ01000001">
    <property type="protein sequence ID" value="KFG27459.1"/>
    <property type="molecule type" value="Genomic_DNA"/>
</dbReference>
<dbReference type="AlphaFoldDB" id="H8ZG13"/>
<sequence>MSIAIKIPKTLKKGKLTVIKYKDGRLLLKSENAAYQVVEFPLEFPKYVINKEGKTLSKIRHRGIIKRSIK</sequence>
<evidence type="ECO:0000313" key="2">
    <source>
        <dbReference type="EMBL" id="KFG27459.1"/>
    </source>
</evidence>
<dbReference type="EMBL" id="JH604642">
    <property type="protein sequence ID" value="EHY64457.1"/>
    <property type="molecule type" value="Genomic_DNA"/>
</dbReference>
<proteinExistence type="predicted"/>
<organism evidence="1">
    <name type="scientific">Nematocida ausubeli (strain ATCC PRA-371 / ERTm2)</name>
    <name type="common">Nematode killer fungus</name>
    <dbReference type="NCBI Taxonomy" id="1913371"/>
    <lineage>
        <taxon>Eukaryota</taxon>
        <taxon>Fungi</taxon>
        <taxon>Fungi incertae sedis</taxon>
        <taxon>Microsporidia</taxon>
        <taxon>Nematocida</taxon>
    </lineage>
</organism>
<dbReference type="Proteomes" id="UP000054524">
    <property type="component" value="Unassembled WGS sequence"/>
</dbReference>
<dbReference type="HOGENOM" id="CLU_2758374_0_0_1"/>
<reference evidence="1" key="1">
    <citation type="submission" date="2011-03" db="EMBL/GenBank/DDBJ databases">
        <title>The Genome Sequence of Nematocida sp1 strain ERTm2.</title>
        <authorList>
            <consortium name="The Broad Institute Genome Sequencing Platform"/>
            <consortium name="The Broad Institute Genome Sequencing Center for Infectious Disease"/>
            <person name="Cuomo C."/>
            <person name="Troemel E."/>
            <person name="Young S.K."/>
            <person name="Zeng Q."/>
            <person name="Gargeya S."/>
            <person name="Fitzgerald M."/>
            <person name="Haas B."/>
            <person name="Abouelleil A."/>
            <person name="Alvarado L."/>
            <person name="Arachchi H.M."/>
            <person name="Berlin A."/>
            <person name="Brown A."/>
            <person name="Chapman S.B."/>
            <person name="Chen Z."/>
            <person name="Dunbar C."/>
            <person name="Freedman E."/>
            <person name="Gearin G."/>
            <person name="Gellesch M."/>
            <person name="Goldberg J."/>
            <person name="Griggs A."/>
            <person name="Gujja S."/>
            <person name="Heilman E.R."/>
            <person name="Heiman D."/>
            <person name="Howarth C."/>
            <person name="Larson L."/>
            <person name="Lui A."/>
            <person name="MacDonald P.J.P."/>
            <person name="Mehta T."/>
            <person name="Montmayeur A."/>
            <person name="Murphy C."/>
            <person name="Neiman D."/>
            <person name="Pearson M."/>
            <person name="Priest M."/>
            <person name="Roberts A."/>
            <person name="Saif S."/>
            <person name="Shea T."/>
            <person name="Shenoy N."/>
            <person name="Sisk P."/>
            <person name="Stolte C."/>
            <person name="Sykes S."/>
            <person name="White J."/>
            <person name="Yandava C."/>
            <person name="Wortman J."/>
            <person name="Nusbaum C."/>
            <person name="Birren B."/>
        </authorList>
    </citation>
    <scope>NUCLEOTIDE SEQUENCE</scope>
    <source>
        <strain evidence="1">ERTm2</strain>
    </source>
</reference>
<dbReference type="Proteomes" id="UP000005622">
    <property type="component" value="Unassembled WGS sequence"/>
</dbReference>
<gene>
    <name evidence="1" type="ORF">NERG_02534</name>
    <name evidence="2" type="ORF">NESG_00538</name>
</gene>
<reference evidence="2 3" key="3">
    <citation type="journal article" date="2014" name="Genome Announc.">
        <title>Genome Sequence of the Microsporidian Species Nematocida sp1 Strain ERTm6 (ATCC PRA-372).</title>
        <authorList>
            <person name="Bakowski M.A."/>
            <person name="Priest M."/>
            <person name="Young S."/>
            <person name="Cuomo C.A."/>
            <person name="Troemel E.R."/>
        </authorList>
    </citation>
    <scope>NUCLEOTIDE SEQUENCE [LARGE SCALE GENOMIC DNA]</scope>
    <source>
        <strain evidence="2 3">ERTm6</strain>
    </source>
</reference>